<organism evidence="3 4">
    <name type="scientific">Urochloa decumbens</name>
    <dbReference type="NCBI Taxonomy" id="240449"/>
    <lineage>
        <taxon>Eukaryota</taxon>
        <taxon>Viridiplantae</taxon>
        <taxon>Streptophyta</taxon>
        <taxon>Embryophyta</taxon>
        <taxon>Tracheophyta</taxon>
        <taxon>Spermatophyta</taxon>
        <taxon>Magnoliopsida</taxon>
        <taxon>Liliopsida</taxon>
        <taxon>Poales</taxon>
        <taxon>Poaceae</taxon>
        <taxon>PACMAD clade</taxon>
        <taxon>Panicoideae</taxon>
        <taxon>Panicodae</taxon>
        <taxon>Paniceae</taxon>
        <taxon>Melinidinae</taxon>
        <taxon>Urochloa</taxon>
    </lineage>
</organism>
<dbReference type="InterPro" id="IPR001810">
    <property type="entry name" value="F-box_dom"/>
</dbReference>
<evidence type="ECO:0008006" key="5">
    <source>
        <dbReference type="Google" id="ProtNLM"/>
    </source>
</evidence>
<protein>
    <recommendedName>
        <fullName evidence="5">F-box domain-containing protein</fullName>
    </recommendedName>
</protein>
<evidence type="ECO:0000259" key="2">
    <source>
        <dbReference type="Pfam" id="PF23635"/>
    </source>
</evidence>
<dbReference type="InterPro" id="IPR036047">
    <property type="entry name" value="F-box-like_dom_sf"/>
</dbReference>
<proteinExistence type="predicted"/>
<evidence type="ECO:0000259" key="1">
    <source>
        <dbReference type="Pfam" id="PF00646"/>
    </source>
</evidence>
<dbReference type="SUPFAM" id="SSF81383">
    <property type="entry name" value="F-box domain"/>
    <property type="match status" value="1"/>
</dbReference>
<accession>A0ABC9GCX9</accession>
<reference evidence="3" key="1">
    <citation type="submission" date="2024-10" db="EMBL/GenBank/DDBJ databases">
        <authorList>
            <person name="Ryan C."/>
        </authorList>
    </citation>
    <scope>NUCLEOTIDE SEQUENCE [LARGE SCALE GENOMIC DNA]</scope>
</reference>
<dbReference type="EMBL" id="OZ075118">
    <property type="protein sequence ID" value="CAL5091718.1"/>
    <property type="molecule type" value="Genomic_DNA"/>
</dbReference>
<sequence length="366" mass="41515">MAPPRPPPELVDDAVAEILLRLPPDEPACLVRASLVCKRWRRFFADPAFPRRYREFHRTPPLLGFLHNSHRGRHNLPRFVPTTALPCPKPEFDYLDWWAMDCRHGRVLLHEYYKNSLLVWDPIIGRRRRLRDPRFPHSPFDYSAVVLCAIDGCNHLDCHDGPFHIVFVDVNEFIGLTRAWVYSSEAATWSKPTSVQLCKGNDDSHLGRGVLIGDQIYFMLQSNVRILKYDLGNHCLSVINSQDLGLYSDSGIVLMPIADGSLGIISVKDSSLCLWSRIVNLNGVAEWVRFRAIELQELIPIDILGNGPEVVGFAEGAGIVFVRTDFAAFTIELKSGRARKVGKSEDFFDVLPFMSFYTPGMVVAFY</sequence>
<feature type="domain" description="F-box" evidence="1">
    <location>
        <begin position="9"/>
        <end position="50"/>
    </location>
</feature>
<evidence type="ECO:0000313" key="4">
    <source>
        <dbReference type="Proteomes" id="UP001497457"/>
    </source>
</evidence>
<gene>
    <name evidence="3" type="ORF">URODEC1_LOCUS114524</name>
</gene>
<dbReference type="AlphaFoldDB" id="A0ABC9GCX9"/>
<evidence type="ECO:0000313" key="3">
    <source>
        <dbReference type="EMBL" id="CAL5091718.1"/>
    </source>
</evidence>
<dbReference type="Proteomes" id="UP001497457">
    <property type="component" value="Chromosome 8b"/>
</dbReference>
<dbReference type="Pfam" id="PF00646">
    <property type="entry name" value="F-box"/>
    <property type="match status" value="1"/>
</dbReference>
<dbReference type="PANTHER" id="PTHR32133:SF408">
    <property type="entry name" value="OS07G0120400 PROTEIN"/>
    <property type="match status" value="1"/>
</dbReference>
<feature type="domain" description="F-box protein AT5G49610-like beta-propeller" evidence="2">
    <location>
        <begin position="100"/>
        <end position="359"/>
    </location>
</feature>
<dbReference type="InterPro" id="IPR056594">
    <property type="entry name" value="AT5G49610-like_b-prop"/>
</dbReference>
<dbReference type="PANTHER" id="PTHR32133">
    <property type="entry name" value="OS07G0120400 PROTEIN"/>
    <property type="match status" value="1"/>
</dbReference>
<dbReference type="Pfam" id="PF23635">
    <property type="entry name" value="Beta-prop_AT5G49610-like"/>
    <property type="match status" value="1"/>
</dbReference>
<dbReference type="Gene3D" id="1.20.1280.50">
    <property type="match status" value="1"/>
</dbReference>
<name>A0ABC9GCX9_9POAL</name>
<keyword evidence="4" id="KW-1185">Reference proteome</keyword>